<evidence type="ECO:0000256" key="5">
    <source>
        <dbReference type="SAM" id="MobiDB-lite"/>
    </source>
</evidence>
<dbReference type="GO" id="GO:0005634">
    <property type="term" value="C:nucleus"/>
    <property type="evidence" value="ECO:0007669"/>
    <property type="project" value="UniProtKB-SubCell"/>
</dbReference>
<dbReference type="AlphaFoldDB" id="H3DHI7"/>
<evidence type="ECO:0008006" key="8">
    <source>
        <dbReference type="Google" id="ProtNLM"/>
    </source>
</evidence>
<dbReference type="STRING" id="99883.ENSTNIP00000019981"/>
<dbReference type="PANTHER" id="PTHR23087:SF10">
    <property type="entry name" value="HIGH MOBILITY GROUP NUCLEOSOMAL-BINDING DOMAIN 7-RELATED"/>
    <property type="match status" value="1"/>
</dbReference>
<evidence type="ECO:0000256" key="1">
    <source>
        <dbReference type="ARBA" id="ARBA00004123"/>
    </source>
</evidence>
<dbReference type="GO" id="GO:0031492">
    <property type="term" value="F:nucleosomal DNA binding"/>
    <property type="evidence" value="ECO:0007669"/>
    <property type="project" value="InterPro"/>
</dbReference>
<evidence type="ECO:0000313" key="6">
    <source>
        <dbReference type="Ensembl" id="ENSTNIP00000019981.1"/>
    </source>
</evidence>
<evidence type="ECO:0000256" key="3">
    <source>
        <dbReference type="ARBA" id="ARBA00023125"/>
    </source>
</evidence>
<dbReference type="PROSITE" id="PS00355">
    <property type="entry name" value="HMG14_17"/>
    <property type="match status" value="1"/>
</dbReference>
<comment type="subcellular location">
    <subcellularLocation>
        <location evidence="1">Nucleus</location>
    </subcellularLocation>
</comment>
<dbReference type="HOGENOM" id="CLU_1434060_0_0_1"/>
<comment type="similarity">
    <text evidence="2">Belongs to the HMGN family.</text>
</comment>
<reference evidence="6" key="2">
    <citation type="submission" date="2025-08" db="UniProtKB">
        <authorList>
            <consortium name="Ensembl"/>
        </authorList>
    </citation>
    <scope>IDENTIFICATION</scope>
</reference>
<feature type="compositionally biased region" description="Polar residues" evidence="5">
    <location>
        <begin position="47"/>
        <end position="56"/>
    </location>
</feature>
<keyword evidence="4" id="KW-0539">Nucleus</keyword>
<sequence length="189" mass="20801">MRGFTRGHVACCRALCRCPRTGAAPLASSSSEHTLLKGVCPPPKASSFLQDSSPARNHSRRPQIIAGSKIPRRRSSSHALKPLRKTVFSCICKKTSKKSTCPRERYITLSVVFQPQRRSARLSARPAQPKPEPKAKKAAKKEKAVNDKKEDKKTKKAKENAEAEANEENHSENGEAKTNEARNPSEGGF</sequence>
<evidence type="ECO:0000256" key="2">
    <source>
        <dbReference type="ARBA" id="ARBA00007696"/>
    </source>
</evidence>
<dbReference type="PANTHER" id="PTHR23087">
    <property type="entry name" value="NONHISTONE CHROMOSOMAL PROTEIN HMG"/>
    <property type="match status" value="1"/>
</dbReference>
<feature type="region of interest" description="Disordered" evidence="5">
    <location>
        <begin position="46"/>
        <end position="79"/>
    </location>
</feature>
<dbReference type="GO" id="GO:0006325">
    <property type="term" value="P:chromatin organization"/>
    <property type="evidence" value="ECO:0007669"/>
    <property type="project" value="TreeGrafter"/>
</dbReference>
<organism evidence="6 7">
    <name type="scientific">Tetraodon nigroviridis</name>
    <name type="common">Spotted green pufferfish</name>
    <name type="synonym">Chelonodon nigroviridis</name>
    <dbReference type="NCBI Taxonomy" id="99883"/>
    <lineage>
        <taxon>Eukaryota</taxon>
        <taxon>Metazoa</taxon>
        <taxon>Chordata</taxon>
        <taxon>Craniata</taxon>
        <taxon>Vertebrata</taxon>
        <taxon>Euteleostomi</taxon>
        <taxon>Actinopterygii</taxon>
        <taxon>Neopterygii</taxon>
        <taxon>Teleostei</taxon>
        <taxon>Neoteleostei</taxon>
        <taxon>Acanthomorphata</taxon>
        <taxon>Eupercaria</taxon>
        <taxon>Tetraodontiformes</taxon>
        <taxon>Tetradontoidea</taxon>
        <taxon>Tetraodontidae</taxon>
        <taxon>Tetraodon</taxon>
    </lineage>
</organism>
<protein>
    <recommendedName>
        <fullName evidence="8">High mobility group nucleosome binding domain 6</fullName>
    </recommendedName>
</protein>
<dbReference type="Ensembl" id="ENSTNIT00000020212.1">
    <property type="protein sequence ID" value="ENSTNIP00000019981.1"/>
    <property type="gene ID" value="ENSTNIG00000016868.1"/>
</dbReference>
<evidence type="ECO:0000256" key="4">
    <source>
        <dbReference type="ARBA" id="ARBA00023242"/>
    </source>
</evidence>
<dbReference type="PRINTS" id="PR00925">
    <property type="entry name" value="NONHISHMG17"/>
</dbReference>
<dbReference type="SMART" id="SM00527">
    <property type="entry name" value="HMG17"/>
    <property type="match status" value="1"/>
</dbReference>
<dbReference type="InterPro" id="IPR000079">
    <property type="entry name" value="HMGN_fam"/>
</dbReference>
<dbReference type="GO" id="GO:0000785">
    <property type="term" value="C:chromatin"/>
    <property type="evidence" value="ECO:0007669"/>
    <property type="project" value="InterPro"/>
</dbReference>
<name>H3DHI7_TETNG</name>
<evidence type="ECO:0000313" key="7">
    <source>
        <dbReference type="Proteomes" id="UP000007303"/>
    </source>
</evidence>
<accession>H3DHI7</accession>
<reference evidence="7" key="1">
    <citation type="journal article" date="2004" name="Nature">
        <title>Genome duplication in the teleost fish Tetraodon nigroviridis reveals the early vertebrate proto-karyotype.</title>
        <authorList>
            <person name="Jaillon O."/>
            <person name="Aury J.-M."/>
            <person name="Brunet F."/>
            <person name="Petit J.-L."/>
            <person name="Stange-Thomann N."/>
            <person name="Mauceli E."/>
            <person name="Bouneau L."/>
            <person name="Fischer C."/>
            <person name="Ozouf-Costaz C."/>
            <person name="Bernot A."/>
            <person name="Nicaud S."/>
            <person name="Jaffe D."/>
            <person name="Fisher S."/>
            <person name="Lutfalla G."/>
            <person name="Dossat C."/>
            <person name="Segurens B."/>
            <person name="Dasilva C."/>
            <person name="Salanoubat M."/>
            <person name="Levy M."/>
            <person name="Boudet N."/>
            <person name="Castellano S."/>
            <person name="Anthouard V."/>
            <person name="Jubin C."/>
            <person name="Castelli V."/>
            <person name="Katinka M."/>
            <person name="Vacherie B."/>
            <person name="Biemont C."/>
            <person name="Skalli Z."/>
            <person name="Cattolico L."/>
            <person name="Poulain J."/>
            <person name="De Berardinis V."/>
            <person name="Cruaud C."/>
            <person name="Duprat S."/>
            <person name="Brottier P."/>
            <person name="Coutanceau J.-P."/>
            <person name="Gouzy J."/>
            <person name="Parra G."/>
            <person name="Lardier G."/>
            <person name="Chapple C."/>
            <person name="McKernan K.J."/>
            <person name="McEwan P."/>
            <person name="Bosak S."/>
            <person name="Kellis M."/>
            <person name="Volff J.-N."/>
            <person name="Guigo R."/>
            <person name="Zody M.C."/>
            <person name="Mesirov J."/>
            <person name="Lindblad-Toh K."/>
            <person name="Birren B."/>
            <person name="Nusbaum C."/>
            <person name="Kahn D."/>
            <person name="Robinson-Rechavi M."/>
            <person name="Laudet V."/>
            <person name="Schachter V."/>
            <person name="Quetier F."/>
            <person name="Saurin W."/>
            <person name="Scarpelli C."/>
            <person name="Wincker P."/>
            <person name="Lander E.S."/>
            <person name="Weissenbach J."/>
            <person name="Roest Crollius H."/>
        </authorList>
    </citation>
    <scope>NUCLEOTIDE SEQUENCE [LARGE SCALE GENOMIC DNA]</scope>
</reference>
<dbReference type="Pfam" id="PF01101">
    <property type="entry name" value="HMG14_17"/>
    <property type="match status" value="1"/>
</dbReference>
<proteinExistence type="inferred from homology"/>
<feature type="compositionally biased region" description="Basic and acidic residues" evidence="5">
    <location>
        <begin position="131"/>
        <end position="180"/>
    </location>
</feature>
<feature type="region of interest" description="Disordered" evidence="5">
    <location>
        <begin position="116"/>
        <end position="189"/>
    </location>
</feature>
<dbReference type="Proteomes" id="UP000007303">
    <property type="component" value="Unassembled WGS sequence"/>
</dbReference>
<keyword evidence="3" id="KW-0238">DNA-binding</keyword>
<reference evidence="6" key="3">
    <citation type="submission" date="2025-09" db="UniProtKB">
        <authorList>
            <consortium name="Ensembl"/>
        </authorList>
    </citation>
    <scope>IDENTIFICATION</scope>
</reference>
<feature type="compositionally biased region" description="Basic residues" evidence="5">
    <location>
        <begin position="70"/>
        <end position="79"/>
    </location>
</feature>
<dbReference type="InParanoid" id="H3DHI7"/>
<keyword evidence="7" id="KW-1185">Reference proteome</keyword>